<dbReference type="InterPro" id="IPR050525">
    <property type="entry name" value="ECM_Assembly_Org"/>
</dbReference>
<dbReference type="PANTHER" id="PTHR24020:SF87">
    <property type="entry name" value="COLLAGEN ALPHA-1(VI) CHAIN-LIKE"/>
    <property type="match status" value="1"/>
</dbReference>
<dbReference type="SUPFAM" id="SSF53300">
    <property type="entry name" value="vWA-like"/>
    <property type="match status" value="3"/>
</dbReference>
<reference evidence="4" key="1">
    <citation type="submission" date="2022-11" db="UniProtKB">
        <authorList>
            <consortium name="WormBaseParasite"/>
        </authorList>
    </citation>
    <scope>IDENTIFICATION</scope>
</reference>
<dbReference type="InterPro" id="IPR036465">
    <property type="entry name" value="vWFA_dom_sf"/>
</dbReference>
<dbReference type="Proteomes" id="UP000887578">
    <property type="component" value="Unplaced"/>
</dbReference>
<dbReference type="WBParaSite" id="PDA_v2.g30089.t1">
    <property type="protein sequence ID" value="PDA_v2.g30089.t1"/>
    <property type="gene ID" value="PDA_v2.g30089"/>
</dbReference>
<dbReference type="AlphaFoldDB" id="A0A914QRR3"/>
<accession>A0A914QRR3</accession>
<dbReference type="Gene3D" id="3.40.50.410">
    <property type="entry name" value="von Willebrand factor, type A domain"/>
    <property type="match status" value="3"/>
</dbReference>
<feature type="domain" description="VWFA" evidence="2">
    <location>
        <begin position="1"/>
        <end position="189"/>
    </location>
</feature>
<name>A0A914QRR3_9BILA</name>
<feature type="region of interest" description="Disordered" evidence="1">
    <location>
        <begin position="449"/>
        <end position="470"/>
    </location>
</feature>
<dbReference type="PROSITE" id="PS50234">
    <property type="entry name" value="VWFA"/>
    <property type="match status" value="3"/>
</dbReference>
<keyword evidence="3" id="KW-1185">Reference proteome</keyword>
<dbReference type="SMART" id="SM00327">
    <property type="entry name" value="VWA"/>
    <property type="match status" value="2"/>
</dbReference>
<feature type="domain" description="VWFA" evidence="2">
    <location>
        <begin position="239"/>
        <end position="448"/>
    </location>
</feature>
<proteinExistence type="predicted"/>
<organism evidence="3 4">
    <name type="scientific">Panagrolaimus davidi</name>
    <dbReference type="NCBI Taxonomy" id="227884"/>
    <lineage>
        <taxon>Eukaryota</taxon>
        <taxon>Metazoa</taxon>
        <taxon>Ecdysozoa</taxon>
        <taxon>Nematoda</taxon>
        <taxon>Chromadorea</taxon>
        <taxon>Rhabditida</taxon>
        <taxon>Tylenchina</taxon>
        <taxon>Panagrolaimomorpha</taxon>
        <taxon>Panagrolaimoidea</taxon>
        <taxon>Panagrolaimidae</taxon>
        <taxon>Panagrolaimus</taxon>
    </lineage>
</organism>
<dbReference type="PANTHER" id="PTHR24020">
    <property type="entry name" value="COLLAGEN ALPHA"/>
    <property type="match status" value="1"/>
</dbReference>
<evidence type="ECO:0000259" key="2">
    <source>
        <dbReference type="PROSITE" id="PS50234"/>
    </source>
</evidence>
<feature type="domain" description="VWFA" evidence="2">
    <location>
        <begin position="486"/>
        <end position="694"/>
    </location>
</feature>
<protein>
    <submittedName>
        <fullName evidence="4">VWFA domain-containing protein</fullName>
    </submittedName>
</protein>
<sequence length="694" mass="74888">MFQNARIGIVLSTGFTPGEPTSPYRYNDLKGCPSGYNSIYCSPTVISTDDLKKAINDIPFYGGNNNDIALSMNISLTGDYNGFPAFYEIFGDKIFNGYGDRSSVPNAMIVISGADSSNVTQASNLLKLAGIQVFSIGFEDLPISQLHAISGKPSRAFSTSPENLANTIRKICTGDFEDFSTITSTPSTLTSTTKAITIPTTTVATTATTKPSTTTTTKPPTTTVDSRPFTPLNCSGAMDLVFVIDVCSTTEENLNLVKSQLEYAIKQNGIKWESTDNNTARLGIILSATSFADGVTTPYRYLDFQGRQTSPYQYPKLVTRTIHLKQVFRDIAFDLGTNNIGLSMNYSINGDYANPDLPFGDPIFGSEGDRPNVPNAMIVITGADTSNVTIPSALLRNSNVDIYSIGFEDVSMAHLQAISGNPAKAFLTTRVNLANTIKNICAGYLNDVPTTTPSPTTTTSTPVPSTTTTTVQPQPFIPLNCSGAMDLVFVIDVCSTTEENLNLVKSQLEYAIKQNGIKWESTDNNTARLGIILSATSFADGVTTPYRYLDFQGRQTSPYQYPKLVTRTIHLKQVFRDIAFDLGTNNIGLSMNYSINGDYANPDLPFGDPIFGSEGDRPNVPNAMIVITGADTSNVTIPSALLRNSNVDIYSIGFEDVSMAHLQAISGNPAKAFLTTRVNLANTISNICAGFLNE</sequence>
<dbReference type="InterPro" id="IPR002035">
    <property type="entry name" value="VWF_A"/>
</dbReference>
<dbReference type="Pfam" id="PF00092">
    <property type="entry name" value="VWA"/>
    <property type="match status" value="3"/>
</dbReference>
<evidence type="ECO:0000313" key="4">
    <source>
        <dbReference type="WBParaSite" id="PDA_v2.g30089.t1"/>
    </source>
</evidence>
<evidence type="ECO:0000256" key="1">
    <source>
        <dbReference type="SAM" id="MobiDB-lite"/>
    </source>
</evidence>
<evidence type="ECO:0000313" key="3">
    <source>
        <dbReference type="Proteomes" id="UP000887578"/>
    </source>
</evidence>